<dbReference type="AlphaFoldDB" id="X1CL49"/>
<proteinExistence type="predicted"/>
<name>X1CL49_9ZZZZ</name>
<organism evidence="2">
    <name type="scientific">marine sediment metagenome</name>
    <dbReference type="NCBI Taxonomy" id="412755"/>
    <lineage>
        <taxon>unclassified sequences</taxon>
        <taxon>metagenomes</taxon>
        <taxon>ecological metagenomes</taxon>
    </lineage>
</organism>
<comment type="caution">
    <text evidence="2">The sequence shown here is derived from an EMBL/GenBank/DDBJ whole genome shotgun (WGS) entry which is preliminary data.</text>
</comment>
<feature type="non-terminal residue" evidence="2">
    <location>
        <position position="1"/>
    </location>
</feature>
<evidence type="ECO:0000313" key="2">
    <source>
        <dbReference type="EMBL" id="GAG93742.1"/>
    </source>
</evidence>
<sequence>TDEMEEPAAVEVIEETIEEILVVPATLSEDAPTEPHMGEDASPSQPQPVYPDEAMDDSEEMDQPAVLEVIEETMEAIIIVPATVSEDAPTEPHMGEDPSPSQPQPIYPGGGMDAGGSMAPAGDDAPSSQPQPVYPDGMPDGL</sequence>
<gene>
    <name evidence="2" type="ORF">S01H4_40745</name>
</gene>
<reference evidence="2" key="1">
    <citation type="journal article" date="2014" name="Front. Microbiol.">
        <title>High frequency of phylogenetically diverse reductive dehalogenase-homologous genes in deep subseafloor sedimentary metagenomes.</title>
        <authorList>
            <person name="Kawai M."/>
            <person name="Futagami T."/>
            <person name="Toyoda A."/>
            <person name="Takaki Y."/>
            <person name="Nishi S."/>
            <person name="Hori S."/>
            <person name="Arai W."/>
            <person name="Tsubouchi T."/>
            <person name="Morono Y."/>
            <person name="Uchiyama I."/>
            <person name="Ito T."/>
            <person name="Fujiyama A."/>
            <person name="Inagaki F."/>
            <person name="Takami H."/>
        </authorList>
    </citation>
    <scope>NUCLEOTIDE SEQUENCE</scope>
    <source>
        <strain evidence="2">Expedition CK06-06</strain>
    </source>
</reference>
<protein>
    <submittedName>
        <fullName evidence="2">Uncharacterized protein</fullName>
    </submittedName>
</protein>
<evidence type="ECO:0000256" key="1">
    <source>
        <dbReference type="SAM" id="MobiDB-lite"/>
    </source>
</evidence>
<accession>X1CL49</accession>
<dbReference type="EMBL" id="BART01022223">
    <property type="protein sequence ID" value="GAG93742.1"/>
    <property type="molecule type" value="Genomic_DNA"/>
</dbReference>
<feature type="region of interest" description="Disordered" evidence="1">
    <location>
        <begin position="83"/>
        <end position="142"/>
    </location>
</feature>
<feature type="region of interest" description="Disordered" evidence="1">
    <location>
        <begin position="25"/>
        <end position="61"/>
    </location>
</feature>